<evidence type="ECO:0000256" key="1">
    <source>
        <dbReference type="SAM" id="MobiDB-lite"/>
    </source>
</evidence>
<dbReference type="OrthoDB" id="2445409at2759"/>
<protein>
    <submittedName>
        <fullName evidence="2">10413_t:CDS:1</fullName>
    </submittedName>
</protein>
<feature type="compositionally biased region" description="Acidic residues" evidence="1">
    <location>
        <begin position="206"/>
        <end position="217"/>
    </location>
</feature>
<feature type="compositionally biased region" description="Polar residues" evidence="1">
    <location>
        <begin position="167"/>
        <end position="182"/>
    </location>
</feature>
<name>A0A9N8YN62_9GLOM</name>
<gene>
    <name evidence="2" type="ORF">FCALED_LOCUS506</name>
</gene>
<organism evidence="2 3">
    <name type="scientific">Funneliformis caledonium</name>
    <dbReference type="NCBI Taxonomy" id="1117310"/>
    <lineage>
        <taxon>Eukaryota</taxon>
        <taxon>Fungi</taxon>
        <taxon>Fungi incertae sedis</taxon>
        <taxon>Mucoromycota</taxon>
        <taxon>Glomeromycotina</taxon>
        <taxon>Glomeromycetes</taxon>
        <taxon>Glomerales</taxon>
        <taxon>Glomeraceae</taxon>
        <taxon>Funneliformis</taxon>
    </lineage>
</organism>
<dbReference type="AlphaFoldDB" id="A0A9N8YN62"/>
<keyword evidence="3" id="KW-1185">Reference proteome</keyword>
<evidence type="ECO:0000313" key="2">
    <source>
        <dbReference type="EMBL" id="CAG8440681.1"/>
    </source>
</evidence>
<dbReference type="EMBL" id="CAJVPQ010000049">
    <property type="protein sequence ID" value="CAG8440681.1"/>
    <property type="molecule type" value="Genomic_DNA"/>
</dbReference>
<dbReference type="Proteomes" id="UP000789570">
    <property type="component" value="Unassembled WGS sequence"/>
</dbReference>
<feature type="region of interest" description="Disordered" evidence="1">
    <location>
        <begin position="122"/>
        <end position="147"/>
    </location>
</feature>
<feature type="region of interest" description="Disordered" evidence="1">
    <location>
        <begin position="167"/>
        <end position="244"/>
    </location>
</feature>
<accession>A0A9N8YN62</accession>
<feature type="compositionally biased region" description="Basic and acidic residues" evidence="1">
    <location>
        <begin position="133"/>
        <end position="144"/>
    </location>
</feature>
<sequence length="244" mass="27665">MWACLNKNCPCLPFRNSQPPFDHYSYDDEDNREFESLLAEQNPESIAAFLSRTPFQRPGAGGSEYVRIDNMVPPNEETLASTNNLLDDEDNLQTQDAVFLPDEQISKFTELVVNEQTKYDQATDAQLAAEEEEARRLEEEEIERKRRAATEVALAKGTAYSVNLDESSVELSTTESQRNTSIYEEEHNSSLNKPRNPHERFVTSEVNEDDYETDFDDLPPTNSKDQATIDDPLTRSVATTQQGA</sequence>
<proteinExistence type="predicted"/>
<reference evidence="2" key="1">
    <citation type="submission" date="2021-06" db="EMBL/GenBank/DDBJ databases">
        <authorList>
            <person name="Kallberg Y."/>
            <person name="Tangrot J."/>
            <person name="Rosling A."/>
        </authorList>
    </citation>
    <scope>NUCLEOTIDE SEQUENCE</scope>
    <source>
        <strain evidence="2">UK204</strain>
    </source>
</reference>
<evidence type="ECO:0000313" key="3">
    <source>
        <dbReference type="Proteomes" id="UP000789570"/>
    </source>
</evidence>
<comment type="caution">
    <text evidence="2">The sequence shown here is derived from an EMBL/GenBank/DDBJ whole genome shotgun (WGS) entry which is preliminary data.</text>
</comment>